<dbReference type="Pfam" id="PF03813">
    <property type="entry name" value="Nrap"/>
    <property type="match status" value="1"/>
</dbReference>
<evidence type="ECO:0000259" key="8">
    <source>
        <dbReference type="Pfam" id="PF17403"/>
    </source>
</evidence>
<organism evidence="13 14">
    <name type="scientific">Candida boidinii</name>
    <name type="common">Yeast</name>
    <dbReference type="NCBI Taxonomy" id="5477"/>
    <lineage>
        <taxon>Eukaryota</taxon>
        <taxon>Fungi</taxon>
        <taxon>Dikarya</taxon>
        <taxon>Ascomycota</taxon>
        <taxon>Saccharomycotina</taxon>
        <taxon>Pichiomycetes</taxon>
        <taxon>Pichiales</taxon>
        <taxon>Pichiaceae</taxon>
        <taxon>Ogataea</taxon>
        <taxon>Ogataea/Candida clade</taxon>
    </lineage>
</organism>
<dbReference type="InterPro" id="IPR035082">
    <property type="entry name" value="Nrap_D1"/>
</dbReference>
<evidence type="ECO:0000256" key="2">
    <source>
        <dbReference type="ARBA" id="ARBA00006674"/>
    </source>
</evidence>
<feature type="compositionally biased region" description="Low complexity" evidence="6">
    <location>
        <begin position="31"/>
        <end position="41"/>
    </location>
</feature>
<evidence type="ECO:0000259" key="9">
    <source>
        <dbReference type="Pfam" id="PF17404"/>
    </source>
</evidence>
<keyword evidence="4 5" id="KW-0539">Nucleus</keyword>
<reference evidence="13" key="1">
    <citation type="submission" date="2023-04" db="EMBL/GenBank/DDBJ databases">
        <title>Candida boidinii NBRC 10035.</title>
        <authorList>
            <person name="Ichikawa N."/>
            <person name="Sato H."/>
            <person name="Tonouchi N."/>
        </authorList>
    </citation>
    <scope>NUCLEOTIDE SEQUENCE</scope>
    <source>
        <strain evidence="13">NBRC 10035</strain>
    </source>
</reference>
<dbReference type="Gene3D" id="3.30.70.3020">
    <property type="match status" value="1"/>
</dbReference>
<feature type="domain" description="Nrap protein" evidence="7">
    <location>
        <begin position="203"/>
        <end position="367"/>
    </location>
</feature>
<dbReference type="Gene3D" id="3.30.70.3030">
    <property type="match status" value="1"/>
</dbReference>
<dbReference type="Pfam" id="PF17406">
    <property type="entry name" value="Nrap_D5"/>
    <property type="match status" value="1"/>
</dbReference>
<comment type="similarity">
    <text evidence="2 5">Belongs to the NRAP family.</text>
</comment>
<sequence length="1253" mass="143630">MVKRTRDISSSESTEKNGSNKIETIKEEIVEIISKESNGNDVNEDGDEDEDVNEESGSGSESESEKDHDKKRVKKNVNLLAQDVQIARETAELFKSNIFKLQIDELIKELKLKESNMKLIEKILHKLYNLITDIPESKEFNLKECENYFNNISKNKIRIPFPDPKPTNPNYKFKYLPPDDISLVGSFGMKTGILKSNSNLTTVDISLKMPKSLIEKKDYLNYRILYKKSFYLAYLTDHLKNLIKNFNLPIEIYYDYLNDDILNPCLILKPINDIKNDLNFFKTKLSIRILIGYEIGIFDSKKLLPDRNCIRIQLPDNNETKNSTSSSASSKNDSQKELPPTPLYNASVLSSSTYDYYLKYLYTTKKSSEAFHDAVVLGSLWLKQRGFSGNINNGGFGHFEFAMLMASLLQGGGNNGSKILLHGFSSYQLFKGTIKYLATQDLCNDGYLSFSSLVDDNRNSIYKTIGFNIPTIFDKNTKINILWKMTTSSYESLKNLANNTHNLLNDLIADRFNSIFIQNQTNPIIKYDLLLYLPLSCFENEFKKFNSLNKISFLTFENFISRKIYKLLKKGLDERCDLINVNITNSLKNINSTTDNSWSINKRKPLSNNTTNISSNQNMIMIGLLLNSSECEKKVTKGPLHSDKINGEIFKSFWGSKAQIRKYKDGNIQYSILWENDNENEKDHSVVLTIIKFILNYHLSIEDLNKKLITNSNKFLNYLPISVNQNLSNQPIISPSLFQSLKNSFDELCKELYKLNDLEDELPLKIKSISPISTSLRNTSLLLPNQFSISNPDFFNDIIIQFESSNNWPDELIALEKTKTIFLLKISKLLNNTDNGNYSSFITKEDELIPFNNEIKSLNILTPDGFGFKLKILTERDEILYLRLIENSTNEKDKKLMTKVYLNFNKNYISSIKHHRIISLLVTHFPFYSSTVRLFKRWLESQLLLKHLPEEIIELISIKVFIDPASYSVPSSVESGFIKILQFLSEWNWKDEPLILDLSKDGSSNNENNSVTSTTSYIDKITDKLTIEEYQEIKSNFVKLRKEDPTALRYQYFISSRYDPSGKLWVSSNEVSLPIATRLTALSKAAINLLSSINESNLSNNSKSVKLCFTPALKDYDFVLKLKTRDLTISSGVLEKGKFKNLVINDSNNLKSFPRDLTVYYDPIQEFIKEVNARFNNVMIVFGNKYTGLNHDGNNVLTGLLNPAISKTKKNFRVNIGYNVKPFDGDQVEFNKEAILNEIITLGGDLISSVEYK</sequence>
<keyword evidence="5" id="KW-0698">rRNA processing</keyword>
<keyword evidence="3 5" id="KW-0694">RNA-binding</keyword>
<dbReference type="InterPro" id="IPR035369">
    <property type="entry name" value="Nrap_D4"/>
</dbReference>
<protein>
    <recommendedName>
        <fullName evidence="5">U3 small nucleolar RNA-associated protein 22</fullName>
    </recommendedName>
</protein>
<dbReference type="Pfam" id="PF17404">
    <property type="entry name" value="Nrap_D3"/>
    <property type="match status" value="1"/>
</dbReference>
<dbReference type="EMBL" id="BSXN01000470">
    <property type="protein sequence ID" value="GME68699.1"/>
    <property type="molecule type" value="Genomic_DNA"/>
</dbReference>
<proteinExistence type="inferred from homology"/>
<evidence type="ECO:0000259" key="11">
    <source>
        <dbReference type="Pfam" id="PF17406"/>
    </source>
</evidence>
<accession>A0A9W6SWT0</accession>
<dbReference type="InterPro" id="IPR035371">
    <property type="entry name" value="Nrap_D6"/>
</dbReference>
<dbReference type="GO" id="GO:0006364">
    <property type="term" value="P:rRNA processing"/>
    <property type="evidence" value="ECO:0007669"/>
    <property type="project" value="UniProtKB-KW"/>
</dbReference>
<name>A0A9W6SWT0_CANBO</name>
<dbReference type="GO" id="GO:0003723">
    <property type="term" value="F:RNA binding"/>
    <property type="evidence" value="ECO:0007669"/>
    <property type="project" value="UniProtKB-KW"/>
</dbReference>
<evidence type="ECO:0000256" key="4">
    <source>
        <dbReference type="ARBA" id="ARBA00023242"/>
    </source>
</evidence>
<feature type="region of interest" description="Disordered" evidence="6">
    <location>
        <begin position="315"/>
        <end position="342"/>
    </location>
</feature>
<dbReference type="InterPro" id="IPR005554">
    <property type="entry name" value="NOL6/Upt22"/>
</dbReference>
<comment type="caution">
    <text evidence="13">The sequence shown here is derived from an EMBL/GenBank/DDBJ whole genome shotgun (WGS) entry which is preliminary data.</text>
</comment>
<dbReference type="InterPro" id="IPR035367">
    <property type="entry name" value="Nrap_D2"/>
</dbReference>
<dbReference type="Gene3D" id="1.10.1410.10">
    <property type="match status" value="2"/>
</dbReference>
<evidence type="ECO:0000256" key="3">
    <source>
        <dbReference type="ARBA" id="ARBA00022884"/>
    </source>
</evidence>
<feature type="domain" description="Nrap protein" evidence="8">
    <location>
        <begin position="370"/>
        <end position="518"/>
    </location>
</feature>
<feature type="domain" description="Nrap protein" evidence="9">
    <location>
        <begin position="524"/>
        <end position="700"/>
    </location>
</feature>
<dbReference type="GO" id="GO:0006409">
    <property type="term" value="P:tRNA export from nucleus"/>
    <property type="evidence" value="ECO:0007669"/>
    <property type="project" value="TreeGrafter"/>
</dbReference>
<dbReference type="Proteomes" id="UP001165120">
    <property type="component" value="Unassembled WGS sequence"/>
</dbReference>
<evidence type="ECO:0000259" key="10">
    <source>
        <dbReference type="Pfam" id="PF17405"/>
    </source>
</evidence>
<feature type="domain" description="Nrap protein" evidence="11">
    <location>
        <begin position="925"/>
        <end position="1097"/>
    </location>
</feature>
<dbReference type="InterPro" id="IPR035368">
    <property type="entry name" value="Nrap_D3"/>
</dbReference>
<dbReference type="PANTHER" id="PTHR17972:SF0">
    <property type="entry name" value="NUCLEOLAR PROTEIN 6"/>
    <property type="match status" value="1"/>
</dbReference>
<evidence type="ECO:0000313" key="14">
    <source>
        <dbReference type="Proteomes" id="UP001165120"/>
    </source>
</evidence>
<feature type="domain" description="Nrap protein" evidence="12">
    <location>
        <begin position="1113"/>
        <end position="1250"/>
    </location>
</feature>
<evidence type="ECO:0000256" key="5">
    <source>
        <dbReference type="RuleBase" id="RU364032"/>
    </source>
</evidence>
<dbReference type="Pfam" id="PF17403">
    <property type="entry name" value="Nrap_D2"/>
    <property type="match status" value="1"/>
</dbReference>
<feature type="compositionally biased region" description="Basic and acidic residues" evidence="6">
    <location>
        <begin position="1"/>
        <end position="15"/>
    </location>
</feature>
<keyword evidence="14" id="KW-1185">Reference proteome</keyword>
<dbReference type="Pfam" id="PF17405">
    <property type="entry name" value="Nrap_D4"/>
    <property type="match status" value="1"/>
</dbReference>
<evidence type="ECO:0000259" key="7">
    <source>
        <dbReference type="Pfam" id="PF03813"/>
    </source>
</evidence>
<evidence type="ECO:0000313" key="13">
    <source>
        <dbReference type="EMBL" id="GME68699.1"/>
    </source>
</evidence>
<feature type="region of interest" description="Disordered" evidence="6">
    <location>
        <begin position="1"/>
        <end position="71"/>
    </location>
</feature>
<dbReference type="InterPro" id="IPR035370">
    <property type="entry name" value="Nrap_D5"/>
</dbReference>
<evidence type="ECO:0000259" key="12">
    <source>
        <dbReference type="Pfam" id="PF17407"/>
    </source>
</evidence>
<keyword evidence="5" id="KW-0690">Ribosome biogenesis</keyword>
<dbReference type="PANTHER" id="PTHR17972">
    <property type="entry name" value="NUCLEOLAR RNA-ASSOCIATED PROTEIN"/>
    <property type="match status" value="1"/>
</dbReference>
<evidence type="ECO:0000256" key="6">
    <source>
        <dbReference type="SAM" id="MobiDB-lite"/>
    </source>
</evidence>
<dbReference type="GO" id="GO:0032040">
    <property type="term" value="C:small-subunit processome"/>
    <property type="evidence" value="ECO:0007669"/>
    <property type="project" value="TreeGrafter"/>
</dbReference>
<feature type="compositionally biased region" description="Low complexity" evidence="6">
    <location>
        <begin position="316"/>
        <end position="332"/>
    </location>
</feature>
<feature type="compositionally biased region" description="Acidic residues" evidence="6">
    <location>
        <begin position="42"/>
        <end position="54"/>
    </location>
</feature>
<gene>
    <name evidence="13" type="ORF">Cboi02_000180700</name>
</gene>
<comment type="subcellular location">
    <subcellularLocation>
        <location evidence="1 5">Nucleus</location>
        <location evidence="1 5">Nucleolus</location>
    </subcellularLocation>
</comment>
<evidence type="ECO:0000256" key="1">
    <source>
        <dbReference type="ARBA" id="ARBA00004604"/>
    </source>
</evidence>
<dbReference type="AlphaFoldDB" id="A0A9W6SWT0"/>
<keyword evidence="5" id="KW-0687">Ribonucleoprotein</keyword>
<dbReference type="Pfam" id="PF17407">
    <property type="entry name" value="Nrap_D6"/>
    <property type="match status" value="1"/>
</dbReference>
<dbReference type="GO" id="GO:0034456">
    <property type="term" value="C:UTP-C complex"/>
    <property type="evidence" value="ECO:0007669"/>
    <property type="project" value="TreeGrafter"/>
</dbReference>
<feature type="domain" description="Nrap protein" evidence="10">
    <location>
        <begin position="729"/>
        <end position="921"/>
    </location>
</feature>
<dbReference type="GO" id="GO:0032545">
    <property type="term" value="C:CURI complex"/>
    <property type="evidence" value="ECO:0007669"/>
    <property type="project" value="TreeGrafter"/>
</dbReference>